<dbReference type="STRING" id="38654.A0A1U7RDL0"/>
<evidence type="ECO:0000256" key="5">
    <source>
        <dbReference type="RuleBase" id="RU280819"/>
    </source>
</evidence>
<dbReference type="PANTHER" id="PTHR20661:SF0">
    <property type="entry name" value="PHOSPHATIDYLINOSITOL-GLYCAN BIOSYNTHESIS CLASS W PROTEIN"/>
    <property type="match status" value="1"/>
</dbReference>
<dbReference type="GO" id="GO:0006506">
    <property type="term" value="P:GPI anchor biosynthetic process"/>
    <property type="evidence" value="ECO:0007669"/>
    <property type="project" value="UniProtKB-UniPathway"/>
</dbReference>
<gene>
    <name evidence="7 8 9" type="primary">PIGW</name>
</gene>
<dbReference type="RefSeq" id="XP_025065947.1">
    <property type="nucleotide sequence ID" value="XM_025210162.1"/>
</dbReference>
<keyword evidence="3 5" id="KW-1133">Transmembrane helix</keyword>
<dbReference type="Proteomes" id="UP000189705">
    <property type="component" value="Unplaced"/>
</dbReference>
<dbReference type="Pfam" id="PF06423">
    <property type="entry name" value="GWT1"/>
    <property type="match status" value="1"/>
</dbReference>
<dbReference type="KEGG" id="asn:102368910"/>
<feature type="transmembrane region" description="Helical" evidence="5">
    <location>
        <begin position="451"/>
        <end position="468"/>
    </location>
</feature>
<evidence type="ECO:0000313" key="8">
    <source>
        <dbReference type="RefSeq" id="XP_025065947.1"/>
    </source>
</evidence>
<evidence type="ECO:0000256" key="2">
    <source>
        <dbReference type="ARBA" id="ARBA00022692"/>
    </source>
</evidence>
<feature type="transmembrane region" description="Helical" evidence="5">
    <location>
        <begin position="308"/>
        <end position="328"/>
    </location>
</feature>
<keyword evidence="2 5" id="KW-0812">Transmembrane</keyword>
<feature type="transmembrane region" description="Helical" evidence="5">
    <location>
        <begin position="370"/>
        <end position="391"/>
    </location>
</feature>
<feature type="transmembrane region" description="Helical" evidence="5">
    <location>
        <begin position="236"/>
        <end position="257"/>
    </location>
</feature>
<keyword evidence="5" id="KW-0337">GPI-anchor biosynthesis</keyword>
<feature type="transmembrane region" description="Helical" evidence="5">
    <location>
        <begin position="126"/>
        <end position="147"/>
    </location>
</feature>
<evidence type="ECO:0000313" key="9">
    <source>
        <dbReference type="RefSeq" id="XP_025065952.1"/>
    </source>
</evidence>
<evidence type="ECO:0000313" key="6">
    <source>
        <dbReference type="Proteomes" id="UP000189705"/>
    </source>
</evidence>
<comment type="similarity">
    <text evidence="5">Belongs to the PIGW family.</text>
</comment>
<dbReference type="RefSeq" id="XP_006016128.1">
    <property type="nucleotide sequence ID" value="XM_006016066.3"/>
</dbReference>
<protein>
    <recommendedName>
        <fullName evidence="5">Phosphatidylinositol-glycan biosynthesis class W protein</fullName>
        <ecNumber evidence="5">2.3.-.-</ecNumber>
    </recommendedName>
</protein>
<feature type="transmembrane region" description="Helical" evidence="5">
    <location>
        <begin position="56"/>
        <end position="77"/>
    </location>
</feature>
<keyword evidence="4 5" id="KW-0472">Membrane</keyword>
<dbReference type="EC" id="2.3.-.-" evidence="5"/>
<dbReference type="eggNOG" id="KOG0411">
    <property type="taxonomic scope" value="Eukaryota"/>
</dbReference>
<evidence type="ECO:0000256" key="4">
    <source>
        <dbReference type="ARBA" id="ARBA00023136"/>
    </source>
</evidence>
<dbReference type="UniPathway" id="UPA00196"/>
<comment type="subcellular location">
    <subcellularLocation>
        <location evidence="5">Endoplasmic reticulum membrane</location>
        <topology evidence="5">Multi-pass membrane protein</topology>
    </subcellularLocation>
    <subcellularLocation>
        <location evidence="1">Membrane</location>
        <topology evidence="1">Multi-pass membrane protein</topology>
    </subcellularLocation>
</comment>
<accession>A0A1U7RDL0</accession>
<proteinExistence type="inferred from homology"/>
<comment type="pathway">
    <text evidence="5">Glycolipid biosynthesis; glycosylphosphatidylinositol-anchor biosynthesis.</text>
</comment>
<organism evidence="7">
    <name type="scientific">Alligator sinensis</name>
    <name type="common">Chinese alligator</name>
    <dbReference type="NCBI Taxonomy" id="38654"/>
    <lineage>
        <taxon>Eukaryota</taxon>
        <taxon>Metazoa</taxon>
        <taxon>Chordata</taxon>
        <taxon>Craniata</taxon>
        <taxon>Vertebrata</taxon>
        <taxon>Euteleostomi</taxon>
        <taxon>Archelosauria</taxon>
        <taxon>Archosauria</taxon>
        <taxon>Crocodylia</taxon>
        <taxon>Alligatoridae</taxon>
        <taxon>Alligatorinae</taxon>
        <taxon>Alligator</taxon>
    </lineage>
</organism>
<dbReference type="RefSeq" id="XP_025065952.1">
    <property type="nucleotide sequence ID" value="XM_025210167.1"/>
</dbReference>
<feature type="transmembrane region" description="Helical" evidence="5">
    <location>
        <begin position="264"/>
        <end position="288"/>
    </location>
</feature>
<keyword evidence="5" id="KW-0012">Acyltransferase</keyword>
<comment type="function">
    <text evidence="5">A acetyltransferase, which acetylates the inositol ring of phosphatidylinositol during biosynthesis of GPI-anchor.</text>
</comment>
<name>A0A1U7RDL0_ALLSI</name>
<feature type="transmembrane region" description="Helical" evidence="5">
    <location>
        <begin position="22"/>
        <end position="44"/>
    </location>
</feature>
<sequence>MSQKLQKEAFISNLNGTTLQEISVGLTLAPLCVACRGLLLVLYHQHYGRPLGSRKYLLLLDLTVLVAPLVLSCTVLSPVLPFVPVAIALICAGLFSKIYHGRNRYVGAPCRQIISEFLKTSLEPEYVPSITVFRVYVNLLTAISILAVDFPQYPRRYAKTETYGTGVMDFGVGAFIFGNALVCPEVRQKSGAVQAKFSYLARQSLAVWPLVFLGLGRLVSVKAVDYHEHLSEYGVHWNFFFTLAFVRIAASLLLSLVPAQKSGIVAVILAVFYQFILDVTPLKMFVFYGSDGRDSRVGFLNANREGVFSLFGYLAIYMASVQVGLYVLKKRTLVKDWIEVICLFLLTVILLFICLHLTQTYIDPVSRRLANLAFCIWVVAHGLTFFILFLVTDLILVLTKLLVNGSGVPCCWNLSQPPSTNKKHDSEPTSIKREEKLLSVCIINAINKNQLVFFLLANVMTGIVNMVIDTIHSSTVVTLFVLHLYMFTNCLTMHILHAKNLILKWW</sequence>
<dbReference type="AlphaFoldDB" id="A0A1U7RDL0"/>
<dbReference type="GO" id="GO:0072659">
    <property type="term" value="P:protein localization to plasma membrane"/>
    <property type="evidence" value="ECO:0007669"/>
    <property type="project" value="TreeGrafter"/>
</dbReference>
<keyword evidence="5" id="KW-0256">Endoplasmic reticulum</keyword>
<feature type="transmembrane region" description="Helical" evidence="5">
    <location>
        <begin position="340"/>
        <end position="358"/>
    </location>
</feature>
<dbReference type="InterPro" id="IPR009447">
    <property type="entry name" value="PIGW/GWT1"/>
</dbReference>
<dbReference type="PANTHER" id="PTHR20661">
    <property type="entry name" value="PHOSPHATIDYLINOSITOL-GLYCAN BIOSYNTHESIS CLASS W PROTEIN"/>
    <property type="match status" value="1"/>
</dbReference>
<dbReference type="GeneID" id="102368910"/>
<dbReference type="PIRSF" id="PIRSF017321">
    <property type="entry name" value="GWT1"/>
    <property type="match status" value="1"/>
</dbReference>
<keyword evidence="5" id="KW-0808">Transferase</keyword>
<evidence type="ECO:0000313" key="7">
    <source>
        <dbReference type="RefSeq" id="XP_006016128.1"/>
    </source>
</evidence>
<dbReference type="CTD" id="284098"/>
<dbReference type="GO" id="GO:0032216">
    <property type="term" value="F:glucosaminyl-phosphatidylinositol O-acyltransferase activity"/>
    <property type="evidence" value="ECO:0007669"/>
    <property type="project" value="TreeGrafter"/>
</dbReference>
<reference evidence="7" key="1">
    <citation type="submission" date="2022-04" db="UniProtKB">
        <authorList>
            <consortium name="RefSeq"/>
        </authorList>
    </citation>
    <scope>IDENTIFICATION</scope>
</reference>
<keyword evidence="6" id="KW-1185">Reference proteome</keyword>
<feature type="transmembrane region" description="Helical" evidence="5">
    <location>
        <begin position="474"/>
        <end position="496"/>
    </location>
</feature>
<dbReference type="GO" id="GO:0005789">
    <property type="term" value="C:endoplasmic reticulum membrane"/>
    <property type="evidence" value="ECO:0007669"/>
    <property type="project" value="UniProtKB-SubCell"/>
</dbReference>
<feature type="transmembrane region" description="Helical" evidence="5">
    <location>
        <begin position="205"/>
        <end position="224"/>
    </location>
</feature>
<evidence type="ECO:0000256" key="1">
    <source>
        <dbReference type="ARBA" id="ARBA00004141"/>
    </source>
</evidence>
<feature type="transmembrane region" description="Helical" evidence="5">
    <location>
        <begin position="167"/>
        <end position="184"/>
    </location>
</feature>
<evidence type="ECO:0000256" key="3">
    <source>
        <dbReference type="ARBA" id="ARBA00022989"/>
    </source>
</evidence>